<dbReference type="Gene3D" id="1.10.418.20">
    <property type="match status" value="1"/>
</dbReference>
<sequence>MVDEGILILEKDPLKTSETLEKEMQELIKFLKESGTLVSKARKIQWMDGFMTDLTVTEIDKQKVENKVAKIWDEDVANKYFIAKVFGIDITYGDINSLKDSNWLTDKVMDAYLTYIAQTEMDKGNIKVRHQLVSSTNNIINGKYVPGRHEKFAEKYLAGQCLLGITQEEVNNKRVTIAHTLMMFEGHMVGCCPCCGFRTNADEEQLIQCKICKNLFHRKTHCVGEAFATGTSNEDFVCEIDRTVEKKLAIL</sequence>
<evidence type="ECO:0000313" key="2">
    <source>
        <dbReference type="Proteomes" id="UP000596742"/>
    </source>
</evidence>
<dbReference type="InterPro" id="IPR011011">
    <property type="entry name" value="Znf_FYVE_PHD"/>
</dbReference>
<organism evidence="1 2">
    <name type="scientific">Mytilus galloprovincialis</name>
    <name type="common">Mediterranean mussel</name>
    <dbReference type="NCBI Taxonomy" id="29158"/>
    <lineage>
        <taxon>Eukaryota</taxon>
        <taxon>Metazoa</taxon>
        <taxon>Spiralia</taxon>
        <taxon>Lophotrochozoa</taxon>
        <taxon>Mollusca</taxon>
        <taxon>Bivalvia</taxon>
        <taxon>Autobranchia</taxon>
        <taxon>Pteriomorphia</taxon>
        <taxon>Mytilida</taxon>
        <taxon>Mytiloidea</taxon>
        <taxon>Mytilidae</taxon>
        <taxon>Mytilinae</taxon>
        <taxon>Mytilus</taxon>
    </lineage>
</organism>
<dbReference type="CDD" id="cd15489">
    <property type="entry name" value="PHD_SF"/>
    <property type="match status" value="1"/>
</dbReference>
<keyword evidence="2" id="KW-1185">Reference proteome</keyword>
<dbReference type="SUPFAM" id="SSF54001">
    <property type="entry name" value="Cysteine proteinases"/>
    <property type="match status" value="1"/>
</dbReference>
<name>A0A8B6EY56_MYTGA</name>
<evidence type="ECO:0000313" key="1">
    <source>
        <dbReference type="EMBL" id="VDI41750.1"/>
    </source>
</evidence>
<dbReference type="AlphaFoldDB" id="A0A8B6EY56"/>
<protein>
    <submittedName>
        <fullName evidence="1">Uncharacterized protein</fullName>
    </submittedName>
</protein>
<dbReference type="InterPro" id="IPR038765">
    <property type="entry name" value="Papain-like_cys_pep_sf"/>
</dbReference>
<dbReference type="SUPFAM" id="SSF57903">
    <property type="entry name" value="FYVE/PHD zinc finger"/>
    <property type="match status" value="1"/>
</dbReference>
<dbReference type="EMBL" id="UYJE01005939">
    <property type="protein sequence ID" value="VDI41750.1"/>
    <property type="molecule type" value="Genomic_DNA"/>
</dbReference>
<reference evidence="1" key="1">
    <citation type="submission" date="2018-11" db="EMBL/GenBank/DDBJ databases">
        <authorList>
            <person name="Alioto T."/>
            <person name="Alioto T."/>
        </authorList>
    </citation>
    <scope>NUCLEOTIDE SEQUENCE</scope>
</reference>
<comment type="caution">
    <text evidence="1">The sequence shown here is derived from an EMBL/GenBank/DDBJ whole genome shotgun (WGS) entry which is preliminary data.</text>
</comment>
<proteinExistence type="predicted"/>
<dbReference type="OrthoDB" id="6155416at2759"/>
<accession>A0A8B6EY56</accession>
<dbReference type="Proteomes" id="UP000596742">
    <property type="component" value="Unassembled WGS sequence"/>
</dbReference>
<gene>
    <name evidence="1" type="ORF">MGAL_10B003512</name>
</gene>